<name>A0A444EVR2_ENSVE</name>
<dbReference type="PANTHER" id="PTHR23303:SF14">
    <property type="entry name" value="BOS COMPLEX SUBUNIT NOMO1-RELATED"/>
    <property type="match status" value="1"/>
</dbReference>
<dbReference type="InterPro" id="IPR051417">
    <property type="entry name" value="SDr/BOS_complex"/>
</dbReference>
<comment type="caution">
    <text evidence="2">The sequence shown here is derived from an EMBL/GenBank/DDBJ whole genome shotgun (WGS) entry which is preliminary data.</text>
</comment>
<evidence type="ECO:0000313" key="2">
    <source>
        <dbReference type="EMBL" id="RRT70875.1"/>
    </source>
</evidence>
<dbReference type="Proteomes" id="UP000287651">
    <property type="component" value="Unassembled WGS sequence"/>
</dbReference>
<accession>A0A444EVR2</accession>
<organism evidence="2 3">
    <name type="scientific">Ensete ventricosum</name>
    <name type="common">Abyssinian banana</name>
    <name type="synonym">Musa ensete</name>
    <dbReference type="NCBI Taxonomy" id="4639"/>
    <lineage>
        <taxon>Eukaryota</taxon>
        <taxon>Viridiplantae</taxon>
        <taxon>Streptophyta</taxon>
        <taxon>Embryophyta</taxon>
        <taxon>Tracheophyta</taxon>
        <taxon>Spermatophyta</taxon>
        <taxon>Magnoliopsida</taxon>
        <taxon>Liliopsida</taxon>
        <taxon>Zingiberales</taxon>
        <taxon>Musaceae</taxon>
        <taxon>Ensete</taxon>
    </lineage>
</organism>
<proteinExistence type="predicted"/>
<dbReference type="AlphaFoldDB" id="A0A444EVR2"/>
<keyword evidence="1" id="KW-0732">Signal</keyword>
<sequence length="145" mass="16554">MFIATGVLCLFQVTSKHYSIAVLKDHYKFSRLENYLVRYFQHFHGNTVTLSHVPENVKSQRKLIDENGSFCFEVPSLSSDIQAQVNVHGNVFCKEKCSPNLSVSLVRVIGESVQERKTIALTHESCEFTFMKVFPGKYRLEACNS</sequence>
<dbReference type="GO" id="GO:0005789">
    <property type="term" value="C:endoplasmic reticulum membrane"/>
    <property type="evidence" value="ECO:0007669"/>
    <property type="project" value="TreeGrafter"/>
</dbReference>
<gene>
    <name evidence="2" type="ORF">B296_00027140</name>
</gene>
<evidence type="ECO:0000256" key="1">
    <source>
        <dbReference type="ARBA" id="ARBA00022729"/>
    </source>
</evidence>
<reference evidence="2 3" key="1">
    <citation type="journal article" date="2014" name="Agronomy (Basel)">
        <title>A Draft Genome Sequence for Ensete ventricosum, the Drought-Tolerant Tree Against Hunger.</title>
        <authorList>
            <person name="Harrison J."/>
            <person name="Moore K.A."/>
            <person name="Paszkiewicz K."/>
            <person name="Jones T."/>
            <person name="Grant M."/>
            <person name="Ambacheew D."/>
            <person name="Muzemil S."/>
            <person name="Studholme D.J."/>
        </authorList>
    </citation>
    <scope>NUCLEOTIDE SEQUENCE [LARGE SCALE GENOMIC DNA]</scope>
</reference>
<protein>
    <submittedName>
        <fullName evidence="2">Uncharacterized protein</fullName>
    </submittedName>
</protein>
<dbReference type="PANTHER" id="PTHR23303">
    <property type="entry name" value="CARBOXYPEPTIDASE REGULATORY REGION-CONTAINING"/>
    <property type="match status" value="1"/>
</dbReference>
<evidence type="ECO:0000313" key="3">
    <source>
        <dbReference type="Proteomes" id="UP000287651"/>
    </source>
</evidence>
<dbReference type="EMBL" id="AMZH03003878">
    <property type="protein sequence ID" value="RRT70875.1"/>
    <property type="molecule type" value="Genomic_DNA"/>
</dbReference>